<dbReference type="Gene3D" id="3.65.10.20">
    <property type="entry name" value="RNA 3'-terminal phosphate cyclase domain"/>
    <property type="match status" value="1"/>
</dbReference>
<keyword evidence="3" id="KW-1185">Reference proteome</keyword>
<dbReference type="Proteomes" id="UP000886998">
    <property type="component" value="Unassembled WGS sequence"/>
</dbReference>
<dbReference type="PANTHER" id="PTHR11096">
    <property type="entry name" value="RNA 3' TERMINAL PHOSPHATE CYCLASE"/>
    <property type="match status" value="1"/>
</dbReference>
<dbReference type="GO" id="GO:0004521">
    <property type="term" value="F:RNA endonuclease activity"/>
    <property type="evidence" value="ECO:0007669"/>
    <property type="project" value="TreeGrafter"/>
</dbReference>
<feature type="domain" description="RNA 3'-terminal phosphate cyclase insert" evidence="1">
    <location>
        <begin position="37"/>
        <end position="89"/>
    </location>
</feature>
<dbReference type="Pfam" id="PF05189">
    <property type="entry name" value="RTC_insert"/>
    <property type="match status" value="1"/>
</dbReference>
<dbReference type="InterPro" id="IPR013791">
    <property type="entry name" value="RNA3'-term_phos_cycl_insert"/>
</dbReference>
<evidence type="ECO:0000259" key="1">
    <source>
        <dbReference type="Pfam" id="PF05189"/>
    </source>
</evidence>
<proteinExistence type="predicted"/>
<reference evidence="2" key="1">
    <citation type="submission" date="2020-08" db="EMBL/GenBank/DDBJ databases">
        <title>Multicomponent nature underlies the extraordinary mechanical properties of spider dragline silk.</title>
        <authorList>
            <person name="Kono N."/>
            <person name="Nakamura H."/>
            <person name="Mori M."/>
            <person name="Yoshida Y."/>
            <person name="Ohtoshi R."/>
            <person name="Malay A.D."/>
            <person name="Moran D.A.P."/>
            <person name="Tomita M."/>
            <person name="Numata K."/>
            <person name="Arakawa K."/>
        </authorList>
    </citation>
    <scope>NUCLEOTIDE SEQUENCE</scope>
</reference>
<dbReference type="GO" id="GO:0005730">
    <property type="term" value="C:nucleolus"/>
    <property type="evidence" value="ECO:0007669"/>
    <property type="project" value="TreeGrafter"/>
</dbReference>
<dbReference type="GO" id="GO:0000479">
    <property type="term" value="P:endonucleolytic cleavage of tricistronic rRNA transcript (SSU-rRNA, 5.8S rRNA, LSU-rRNA)"/>
    <property type="evidence" value="ECO:0007669"/>
    <property type="project" value="TreeGrafter"/>
</dbReference>
<dbReference type="InterPro" id="IPR037136">
    <property type="entry name" value="RNA3'_phos_cyclase_dom_sf"/>
</dbReference>
<comment type="caution">
    <text evidence="2">The sequence shown here is derived from an EMBL/GenBank/DDBJ whole genome shotgun (WGS) entry which is preliminary data.</text>
</comment>
<accession>A0A8X6XC99</accession>
<sequence>MISMYRSNITSDLLSVLFSYGKTMSKTDLCLIEPFVKTRSPGFGLILVAESTNGAFYVAEAISNPSGSNEFVTPEDVAKQACYNLFEEINRGGFVDSISQSLVCVLMALGTADVSKVKTGPLAPYTIQFLRHIEDFLQLRMKLETEKEEKLLMGTHKVIITCLGIGFSNLSRIVS</sequence>
<evidence type="ECO:0000313" key="3">
    <source>
        <dbReference type="Proteomes" id="UP000886998"/>
    </source>
</evidence>
<dbReference type="EMBL" id="BMAV01007799">
    <property type="protein sequence ID" value="GFY50915.1"/>
    <property type="molecule type" value="Genomic_DNA"/>
</dbReference>
<dbReference type="OrthoDB" id="1911237at2759"/>
<organism evidence="2 3">
    <name type="scientific">Trichonephila inaurata madagascariensis</name>
    <dbReference type="NCBI Taxonomy" id="2747483"/>
    <lineage>
        <taxon>Eukaryota</taxon>
        <taxon>Metazoa</taxon>
        <taxon>Ecdysozoa</taxon>
        <taxon>Arthropoda</taxon>
        <taxon>Chelicerata</taxon>
        <taxon>Arachnida</taxon>
        <taxon>Araneae</taxon>
        <taxon>Araneomorphae</taxon>
        <taxon>Entelegynae</taxon>
        <taxon>Araneoidea</taxon>
        <taxon>Nephilidae</taxon>
        <taxon>Trichonephila</taxon>
        <taxon>Trichonephila inaurata</taxon>
    </lineage>
</organism>
<dbReference type="AlphaFoldDB" id="A0A8X6XC99"/>
<protein>
    <submittedName>
        <fullName evidence="2">RNA 3'-terminal phosphate cyclase-like protein</fullName>
    </submittedName>
</protein>
<evidence type="ECO:0000313" key="2">
    <source>
        <dbReference type="EMBL" id="GFY50915.1"/>
    </source>
</evidence>
<gene>
    <name evidence="2" type="primary">Rcl1</name>
    <name evidence="2" type="ORF">TNIN_466351</name>
</gene>
<dbReference type="InterPro" id="IPR000228">
    <property type="entry name" value="RNA3'_term_phos_cyc"/>
</dbReference>
<name>A0A8X6XC99_9ARAC</name>
<dbReference type="PANTHER" id="PTHR11096:SF1">
    <property type="entry name" value="RNA 3'-TERMINAL PHOSPHATE CYCLASE-LIKE PROTEIN"/>
    <property type="match status" value="1"/>
</dbReference>